<dbReference type="KEGG" id="kmn:HW532_13425"/>
<sequence>MDVERTLPATYGPVPFLKSHTEARPTMLPARLVVRIADLHARLRYRRLVKTFRDTLGYTPSIACPRSYNEKFLWRKIFDRNPLFATFCDKLACKDYVAARAPDIAILPALWTGTCVDDIPDEVLQGDVVIKQNNASSSNIFIRNGAYDRTELRKTVAKWRKGTYGRHKGEWGYSQVPTALFVEPILPSSEASPIIDLNFACSDGKVQFVVVYLGNENKKGRLALHDADGRPTGIEIALKPGEEDRLLTDFEIPAAAFPIAKAAAERLSEGIDHVRCDLMIADDRVYFGELTPYAASGLARHTDQRLAESTNASWDLRNSWFLSAPQTGWRGLYAAALRRWLDERAADGGG</sequence>
<evidence type="ECO:0008006" key="3">
    <source>
        <dbReference type="Google" id="ProtNLM"/>
    </source>
</evidence>
<accession>A0A7S8C564</accession>
<proteinExistence type="predicted"/>
<dbReference type="EMBL" id="CP058214">
    <property type="protein sequence ID" value="QPC43599.1"/>
    <property type="molecule type" value="Genomic_DNA"/>
</dbReference>
<dbReference type="Pfam" id="PF14305">
    <property type="entry name" value="ATPgrasp_TupA"/>
    <property type="match status" value="1"/>
</dbReference>
<dbReference type="AlphaFoldDB" id="A0A7S8C564"/>
<evidence type="ECO:0000313" key="2">
    <source>
        <dbReference type="Proteomes" id="UP000593594"/>
    </source>
</evidence>
<keyword evidence="2" id="KW-1185">Reference proteome</keyword>
<evidence type="ECO:0000313" key="1">
    <source>
        <dbReference type="EMBL" id="QPC43599.1"/>
    </source>
</evidence>
<protein>
    <recommendedName>
        <fullName evidence="3">Alpha-L-glutamate ligase-related protein ATP-grasp domain-containing protein</fullName>
    </recommendedName>
</protein>
<gene>
    <name evidence="1" type="ORF">HW532_13425</name>
</gene>
<name>A0A7S8C564_9HYPH</name>
<dbReference type="Proteomes" id="UP000593594">
    <property type="component" value="Chromosome"/>
</dbReference>
<organism evidence="1 2">
    <name type="scientific">Kaustia mangrovi</name>
    <dbReference type="NCBI Taxonomy" id="2593653"/>
    <lineage>
        <taxon>Bacteria</taxon>
        <taxon>Pseudomonadati</taxon>
        <taxon>Pseudomonadota</taxon>
        <taxon>Alphaproteobacteria</taxon>
        <taxon>Hyphomicrobiales</taxon>
        <taxon>Parvibaculaceae</taxon>
        <taxon>Kaustia</taxon>
    </lineage>
</organism>
<dbReference type="RefSeq" id="WP_213160964.1">
    <property type="nucleotide sequence ID" value="NZ_CP058214.1"/>
</dbReference>
<dbReference type="InterPro" id="IPR029465">
    <property type="entry name" value="ATPgrasp_TupA"/>
</dbReference>
<reference evidence="1 2" key="1">
    <citation type="submission" date="2020-06" db="EMBL/GenBank/DDBJ databases">
        <title>Genome sequence of 2 isolates from Red Sea Mangroves.</title>
        <authorList>
            <person name="Sefrji F."/>
            <person name="Michoud G."/>
            <person name="Merlino G."/>
            <person name="Daffonchio D."/>
        </authorList>
    </citation>
    <scope>NUCLEOTIDE SEQUENCE [LARGE SCALE GENOMIC DNA]</scope>
    <source>
        <strain evidence="1 2">R1DC25</strain>
    </source>
</reference>